<dbReference type="EMBL" id="UYRR01035580">
    <property type="protein sequence ID" value="VDK64971.1"/>
    <property type="molecule type" value="Genomic_DNA"/>
</dbReference>
<feature type="region of interest" description="Disordered" evidence="1">
    <location>
        <begin position="127"/>
        <end position="173"/>
    </location>
</feature>
<dbReference type="AlphaFoldDB" id="A0A0M3KDN5"/>
<name>A0A0M3KDN5_ANISI</name>
<gene>
    <name evidence="2" type="ORF">ASIM_LOCUS18483</name>
</gene>
<dbReference type="Proteomes" id="UP000267096">
    <property type="component" value="Unassembled WGS sequence"/>
</dbReference>
<reference evidence="4" key="1">
    <citation type="submission" date="2017-02" db="UniProtKB">
        <authorList>
            <consortium name="WormBaseParasite"/>
        </authorList>
    </citation>
    <scope>IDENTIFICATION</scope>
</reference>
<dbReference type="WBParaSite" id="ASIM_0001908801-mRNA-1">
    <property type="protein sequence ID" value="ASIM_0001908801-mRNA-1"/>
    <property type="gene ID" value="ASIM_0001908801"/>
</dbReference>
<reference evidence="2 3" key="2">
    <citation type="submission" date="2018-11" db="EMBL/GenBank/DDBJ databases">
        <authorList>
            <consortium name="Pathogen Informatics"/>
        </authorList>
    </citation>
    <scope>NUCLEOTIDE SEQUENCE [LARGE SCALE GENOMIC DNA]</scope>
</reference>
<organism evidence="4">
    <name type="scientific">Anisakis simplex</name>
    <name type="common">Herring worm</name>
    <dbReference type="NCBI Taxonomy" id="6269"/>
    <lineage>
        <taxon>Eukaryota</taxon>
        <taxon>Metazoa</taxon>
        <taxon>Ecdysozoa</taxon>
        <taxon>Nematoda</taxon>
        <taxon>Chromadorea</taxon>
        <taxon>Rhabditida</taxon>
        <taxon>Spirurina</taxon>
        <taxon>Ascaridomorpha</taxon>
        <taxon>Ascaridoidea</taxon>
        <taxon>Anisakidae</taxon>
        <taxon>Anisakis</taxon>
        <taxon>Anisakis simplex complex</taxon>
    </lineage>
</organism>
<evidence type="ECO:0000313" key="4">
    <source>
        <dbReference type="WBParaSite" id="ASIM_0001908801-mRNA-1"/>
    </source>
</evidence>
<feature type="compositionally biased region" description="Low complexity" evidence="1">
    <location>
        <begin position="141"/>
        <end position="164"/>
    </location>
</feature>
<protein>
    <submittedName>
        <fullName evidence="4">IRS-type PTB domain-containing protein</fullName>
    </submittedName>
</protein>
<keyword evidence="3" id="KW-1185">Reference proteome</keyword>
<accession>A0A0M3KDN5</accession>
<proteinExistence type="predicted"/>
<sequence length="188" mass="21468">MVSFEGHERGLALHVNRYCAKRIRDSLLLEHNSNTAETCNAMYFDPESQHRCEKYIVIDIKACGREDLRKLDLRLSNVQKRKADGSLMPKNANIPNEPFLQVMNAEDYEKLLNDLDVQLITSQHRASHHRGNHNLSMRHQPSNSATSTLPPPTTTTMLYTSSHSDNSNFHTPGNKVRKLSMFLAWLLA</sequence>
<evidence type="ECO:0000313" key="2">
    <source>
        <dbReference type="EMBL" id="VDK64971.1"/>
    </source>
</evidence>
<evidence type="ECO:0000256" key="1">
    <source>
        <dbReference type="SAM" id="MobiDB-lite"/>
    </source>
</evidence>
<evidence type="ECO:0000313" key="3">
    <source>
        <dbReference type="Proteomes" id="UP000267096"/>
    </source>
</evidence>